<evidence type="ECO:0000313" key="3">
    <source>
        <dbReference type="Proteomes" id="UP001499942"/>
    </source>
</evidence>
<name>A0ABN3M3A4_9ACTN</name>
<dbReference type="EMBL" id="BAAASR010000015">
    <property type="protein sequence ID" value="GAA2495060.1"/>
    <property type="molecule type" value="Genomic_DNA"/>
</dbReference>
<evidence type="ECO:0000256" key="1">
    <source>
        <dbReference type="SAM" id="MobiDB-lite"/>
    </source>
</evidence>
<evidence type="ECO:0000313" key="2">
    <source>
        <dbReference type="EMBL" id="GAA2495060.1"/>
    </source>
</evidence>
<feature type="region of interest" description="Disordered" evidence="1">
    <location>
        <begin position="23"/>
        <end position="64"/>
    </location>
</feature>
<proteinExistence type="predicted"/>
<accession>A0ABN3M3A4</accession>
<organism evidence="2 3">
    <name type="scientific">Streptomyces gobitricini</name>
    <dbReference type="NCBI Taxonomy" id="68211"/>
    <lineage>
        <taxon>Bacteria</taxon>
        <taxon>Bacillati</taxon>
        <taxon>Actinomycetota</taxon>
        <taxon>Actinomycetes</taxon>
        <taxon>Kitasatosporales</taxon>
        <taxon>Streptomycetaceae</taxon>
        <taxon>Streptomyces</taxon>
    </lineage>
</organism>
<protein>
    <submittedName>
        <fullName evidence="2">Uncharacterized protein</fullName>
    </submittedName>
</protein>
<dbReference type="Proteomes" id="UP001499942">
    <property type="component" value="Unassembled WGS sequence"/>
</dbReference>
<gene>
    <name evidence="2" type="ORF">GCM10010393_28880</name>
</gene>
<keyword evidence="3" id="KW-1185">Reference proteome</keyword>
<sequence>MSDHTALALRARALSPGGLLRRESAAANPASRQPPPSAARIARGRAAEGRFTGPAGALPCLLERDEPTRSSERLVALLVAVG</sequence>
<reference evidence="2 3" key="1">
    <citation type="journal article" date="2019" name="Int. J. Syst. Evol. Microbiol.">
        <title>The Global Catalogue of Microorganisms (GCM) 10K type strain sequencing project: providing services to taxonomists for standard genome sequencing and annotation.</title>
        <authorList>
            <consortium name="The Broad Institute Genomics Platform"/>
            <consortium name="The Broad Institute Genome Sequencing Center for Infectious Disease"/>
            <person name="Wu L."/>
            <person name="Ma J."/>
        </authorList>
    </citation>
    <scope>NUCLEOTIDE SEQUENCE [LARGE SCALE GENOMIC DNA]</scope>
    <source>
        <strain evidence="2 3">JCM 5062</strain>
    </source>
</reference>
<comment type="caution">
    <text evidence="2">The sequence shown here is derived from an EMBL/GenBank/DDBJ whole genome shotgun (WGS) entry which is preliminary data.</text>
</comment>